<sequence>MHHSRWEARGLRLAMLGICVVAFGAPSAAAQQATSPIGQRGGLPSADNALQLGSLYDTARLTSPRIQAAEAQARARAAQALTVTRPPDPRVQLGLMNRELPGFAPMDPLGMSQLQVMQMLPTAGKLGLAAEVARVRATGVAFQAAEVAWEVRAGVAAAFYELYRVERAVGIAFETRRLMENVAGVAEAMYRVGEAPQADVLKARVEVARMSEEIVVMQAMRQVALARLGGLLDRAFGDSTPPAVLPAFPAQLPSQPELEAMALQGRPMLRAGDAEVAAADAARTLANRELIPDVELGFQYGQRGGAMGTERMGSLMVGASVPVFARRRQLPMRAEAEAMRAMAVADLTAMRAETRARVGAAYAEWQRARNLQALYRSTVLPQARAAVDAALASYRVGGVNLMTLLDNQATVNRYAQELAGLEAMEGIALAELEMLMGRELFDARRGADGPENR</sequence>
<keyword evidence="2" id="KW-0732">Signal</keyword>
<dbReference type="EMBL" id="CP130613">
    <property type="protein sequence ID" value="WKW14192.1"/>
    <property type="molecule type" value="Genomic_DNA"/>
</dbReference>
<dbReference type="AlphaFoldDB" id="A0AA49JYL4"/>
<feature type="chain" id="PRO_5041331174" evidence="2">
    <location>
        <begin position="31"/>
        <end position="453"/>
    </location>
</feature>
<dbReference type="InterPro" id="IPR010131">
    <property type="entry name" value="MdtP/NodT-like"/>
</dbReference>
<organism evidence="4 5">
    <name type="scientific">Pseudogemmatithrix spongiicola</name>
    <dbReference type="NCBI Taxonomy" id="3062599"/>
    <lineage>
        <taxon>Bacteria</taxon>
        <taxon>Pseudomonadati</taxon>
        <taxon>Gemmatimonadota</taxon>
        <taxon>Gemmatimonadia</taxon>
        <taxon>Gemmatimonadales</taxon>
        <taxon>Gemmatimonadaceae</taxon>
        <taxon>Pseudogemmatithrix</taxon>
    </lineage>
</organism>
<dbReference type="PANTHER" id="PTHR30203">
    <property type="entry name" value="OUTER MEMBRANE CATION EFFLUX PROTEIN"/>
    <property type="match status" value="1"/>
</dbReference>
<dbReference type="Gene3D" id="1.20.1600.10">
    <property type="entry name" value="Outer membrane efflux proteins (OEP)"/>
    <property type="match status" value="1"/>
</dbReference>
<gene>
    <name evidence="3" type="ORF">Strain138_000523</name>
    <name evidence="4" type="ORF">Strain318_000523</name>
</gene>
<name>A0AA49JYL4_9BACT</name>
<evidence type="ECO:0000313" key="5">
    <source>
        <dbReference type="Proteomes" id="UP001229955"/>
    </source>
</evidence>
<protein>
    <submittedName>
        <fullName evidence="4">TolC family protein</fullName>
    </submittedName>
</protein>
<evidence type="ECO:0000256" key="2">
    <source>
        <dbReference type="SAM" id="SignalP"/>
    </source>
</evidence>
<dbReference type="PANTHER" id="PTHR30203:SF24">
    <property type="entry name" value="BLR4935 PROTEIN"/>
    <property type="match status" value="1"/>
</dbReference>
<dbReference type="Proteomes" id="UP001229955">
    <property type="component" value="Chromosome"/>
</dbReference>
<evidence type="ECO:0000313" key="3">
    <source>
        <dbReference type="EMBL" id="WKW11282.1"/>
    </source>
</evidence>
<dbReference type="GO" id="GO:0015562">
    <property type="term" value="F:efflux transmembrane transporter activity"/>
    <property type="evidence" value="ECO:0007669"/>
    <property type="project" value="InterPro"/>
</dbReference>
<comment type="similarity">
    <text evidence="1">Belongs to the outer membrane factor (OMF) (TC 1.B.17) family.</text>
</comment>
<feature type="signal peptide" evidence="2">
    <location>
        <begin position="1"/>
        <end position="30"/>
    </location>
</feature>
<dbReference type="EMBL" id="CP130612">
    <property type="protein sequence ID" value="WKW11282.1"/>
    <property type="molecule type" value="Genomic_DNA"/>
</dbReference>
<dbReference type="SUPFAM" id="SSF56954">
    <property type="entry name" value="Outer membrane efflux proteins (OEP)"/>
    <property type="match status" value="1"/>
</dbReference>
<evidence type="ECO:0000256" key="1">
    <source>
        <dbReference type="ARBA" id="ARBA00007613"/>
    </source>
</evidence>
<reference evidence="4" key="1">
    <citation type="submission" date="2023-07" db="EMBL/GenBank/DDBJ databases">
        <authorList>
            <person name="Haufschild T."/>
            <person name="Kallscheuer N."/>
            <person name="Hammer J."/>
            <person name="Kohn T."/>
            <person name="Kabuu M."/>
            <person name="Jogler M."/>
            <person name="Wohfarth N."/>
            <person name="Heuer A."/>
            <person name="Rohde M."/>
            <person name="van Teeseling M.C.F."/>
            <person name="Jogler C."/>
        </authorList>
    </citation>
    <scope>NUCLEOTIDE SEQUENCE</scope>
    <source>
        <strain evidence="3">Strain 138</strain>
        <strain evidence="4">Strain 318</strain>
    </source>
</reference>
<dbReference type="Pfam" id="PF02321">
    <property type="entry name" value="OEP"/>
    <property type="match status" value="2"/>
</dbReference>
<keyword evidence="5" id="KW-1185">Reference proteome</keyword>
<accession>A0AA49JYL4</accession>
<dbReference type="InterPro" id="IPR003423">
    <property type="entry name" value="OMP_efflux"/>
</dbReference>
<proteinExistence type="inferred from homology"/>
<evidence type="ECO:0000313" key="4">
    <source>
        <dbReference type="EMBL" id="WKW14192.1"/>
    </source>
</evidence>
<dbReference type="KEGG" id="pspc:Strain318_000523"/>
<dbReference type="RefSeq" id="WP_367886981.1">
    <property type="nucleotide sequence ID" value="NZ_CP130612.1"/>
</dbReference>
<accession>A0AA49JSV5</accession>